<dbReference type="SUPFAM" id="SSF56349">
    <property type="entry name" value="DNA breaking-rejoining enzymes"/>
    <property type="match status" value="1"/>
</dbReference>
<dbReference type="RefSeq" id="WP_143948273.1">
    <property type="nucleotide sequence ID" value="NZ_BAABMB010000002.1"/>
</dbReference>
<accession>A0A556APY7</accession>
<evidence type="ECO:0000313" key="3">
    <source>
        <dbReference type="Proteomes" id="UP000318405"/>
    </source>
</evidence>
<name>A0A556APY7_9BURK</name>
<proteinExistence type="predicted"/>
<comment type="caution">
    <text evidence="2">The sequence shown here is derived from an EMBL/GenBank/DDBJ whole genome shotgun (WGS) entry which is preliminary data.</text>
</comment>
<organism evidence="2 3">
    <name type="scientific">Verticiella sediminum</name>
    <dbReference type="NCBI Taxonomy" id="1247510"/>
    <lineage>
        <taxon>Bacteria</taxon>
        <taxon>Pseudomonadati</taxon>
        <taxon>Pseudomonadota</taxon>
        <taxon>Betaproteobacteria</taxon>
        <taxon>Burkholderiales</taxon>
        <taxon>Alcaligenaceae</taxon>
        <taxon>Verticiella</taxon>
    </lineage>
</organism>
<dbReference type="AlphaFoldDB" id="A0A556APY7"/>
<dbReference type="Proteomes" id="UP000318405">
    <property type="component" value="Unassembled WGS sequence"/>
</dbReference>
<gene>
    <name evidence="2" type="ORF">FOZ76_10800</name>
</gene>
<sequence length="91" mass="10289">MRANRELAPFSHIFNYAREIGLTAAPKPSAGVRKTREKGRDVYVEDDIYRRVYEKADEPLQEALDLAYPTGQRPADTLAIDERDSREGGHG</sequence>
<dbReference type="InterPro" id="IPR011010">
    <property type="entry name" value="DNA_brk_join_enz"/>
</dbReference>
<dbReference type="EMBL" id="VLTJ01000022">
    <property type="protein sequence ID" value="TSH94961.1"/>
    <property type="molecule type" value="Genomic_DNA"/>
</dbReference>
<evidence type="ECO:0000256" key="1">
    <source>
        <dbReference type="SAM" id="MobiDB-lite"/>
    </source>
</evidence>
<dbReference type="OrthoDB" id="662444at2"/>
<feature type="region of interest" description="Disordered" evidence="1">
    <location>
        <begin position="67"/>
        <end position="91"/>
    </location>
</feature>
<reference evidence="2 3" key="1">
    <citation type="submission" date="2019-07" db="EMBL/GenBank/DDBJ databases">
        <title>Qingshengfaniella alkalisoli gen. nov., sp. nov., isolated from saline soil.</title>
        <authorList>
            <person name="Xu L."/>
            <person name="Huang X.-X."/>
            <person name="Sun J.-Q."/>
        </authorList>
    </citation>
    <scope>NUCLEOTIDE SEQUENCE [LARGE SCALE GENOMIC DNA]</scope>
    <source>
        <strain evidence="2 3">DSM 27279</strain>
    </source>
</reference>
<protein>
    <submittedName>
        <fullName evidence="2">Uncharacterized protein</fullName>
    </submittedName>
</protein>
<feature type="compositionally biased region" description="Basic and acidic residues" evidence="1">
    <location>
        <begin position="80"/>
        <end position="91"/>
    </location>
</feature>
<evidence type="ECO:0000313" key="2">
    <source>
        <dbReference type="EMBL" id="TSH94961.1"/>
    </source>
</evidence>
<keyword evidence="3" id="KW-1185">Reference proteome</keyword>
<dbReference type="GO" id="GO:0003677">
    <property type="term" value="F:DNA binding"/>
    <property type="evidence" value="ECO:0007669"/>
    <property type="project" value="InterPro"/>
</dbReference>